<dbReference type="Gene3D" id="3.40.1230.10">
    <property type="entry name" value="MTH938-like"/>
    <property type="match status" value="1"/>
</dbReference>
<name>A0A0G3G5U6_9GAMM</name>
<dbReference type="Proteomes" id="UP000064201">
    <property type="component" value="Chromosome"/>
</dbReference>
<dbReference type="CDD" id="cd05560">
    <property type="entry name" value="Xcc1710_like"/>
    <property type="match status" value="1"/>
</dbReference>
<dbReference type="STRING" id="106634.TVD_05730"/>
<reference evidence="1 2" key="1">
    <citation type="submission" date="2015-04" db="EMBL/GenBank/DDBJ databases">
        <title>Complete Sequence for the Genome of the Thioalkalivibrio versutus D301.</title>
        <authorList>
            <person name="Mu T."/>
            <person name="Zhou J."/>
            <person name="Xu X."/>
        </authorList>
    </citation>
    <scope>NUCLEOTIDE SEQUENCE [LARGE SCALE GENOMIC DNA]</scope>
    <source>
        <strain evidence="1 2">D301</strain>
    </source>
</reference>
<evidence type="ECO:0000313" key="2">
    <source>
        <dbReference type="Proteomes" id="UP000064201"/>
    </source>
</evidence>
<dbReference type="OrthoDB" id="9800373at2"/>
<dbReference type="EMBL" id="CP011367">
    <property type="protein sequence ID" value="AKJ94892.1"/>
    <property type="molecule type" value="Genomic_DNA"/>
</dbReference>
<dbReference type="RefSeq" id="WP_018145813.1">
    <property type="nucleotide sequence ID" value="NZ_CP011367.1"/>
</dbReference>
<dbReference type="KEGG" id="tvr:TVD_05730"/>
<dbReference type="SUPFAM" id="SSF64076">
    <property type="entry name" value="MTH938-like"/>
    <property type="match status" value="1"/>
</dbReference>
<dbReference type="AlphaFoldDB" id="A0A0G3G5U6"/>
<dbReference type="PANTHER" id="PTHR21192">
    <property type="entry name" value="NUCLEAR PROTEIN E3-3"/>
    <property type="match status" value="1"/>
</dbReference>
<dbReference type="InterPro" id="IPR036748">
    <property type="entry name" value="MTH938-like_sf"/>
</dbReference>
<accession>A0A0G3G5U6</accession>
<dbReference type="Pfam" id="PF04430">
    <property type="entry name" value="DUF498"/>
    <property type="match status" value="1"/>
</dbReference>
<dbReference type="InterPro" id="IPR007523">
    <property type="entry name" value="NDUFAF3/AAMDC"/>
</dbReference>
<dbReference type="PATRIC" id="fig|106634.4.peg.1168"/>
<gene>
    <name evidence="1" type="ORF">TVD_05730</name>
</gene>
<dbReference type="PANTHER" id="PTHR21192:SF2">
    <property type="entry name" value="NADH DEHYDROGENASE [UBIQUINONE] 1 ALPHA SUBCOMPLEX ASSEMBLY FACTOR 3"/>
    <property type="match status" value="1"/>
</dbReference>
<proteinExistence type="predicted"/>
<sequence>MLFSEVTSEDSYIVTGYESGRVGINQIAHSRSLIVRPHELRTDWPVDSVEQLGVDHLQAILDAPPEVLLIGTGTVQQFPDRAVWRHLRSQGLGVEIMDTAAACRTYNLIMAEGRDVAAALIING</sequence>
<organism evidence="1 2">
    <name type="scientific">Thioalkalivibrio versutus</name>
    <dbReference type="NCBI Taxonomy" id="106634"/>
    <lineage>
        <taxon>Bacteria</taxon>
        <taxon>Pseudomonadati</taxon>
        <taxon>Pseudomonadota</taxon>
        <taxon>Gammaproteobacteria</taxon>
        <taxon>Chromatiales</taxon>
        <taxon>Ectothiorhodospiraceae</taxon>
        <taxon>Thioalkalivibrio</taxon>
    </lineage>
</organism>
<evidence type="ECO:0000313" key="1">
    <source>
        <dbReference type="EMBL" id="AKJ94892.1"/>
    </source>
</evidence>
<protein>
    <submittedName>
        <fullName evidence="1">Uncharacterized protein</fullName>
    </submittedName>
</protein>
<keyword evidence="2" id="KW-1185">Reference proteome</keyword>